<feature type="compositionally biased region" description="Basic and acidic residues" evidence="1">
    <location>
        <begin position="600"/>
        <end position="620"/>
    </location>
</feature>
<dbReference type="PANTHER" id="PTHR48449">
    <property type="entry name" value="DUF1985 DOMAIN-CONTAINING PROTEIN"/>
    <property type="match status" value="1"/>
</dbReference>
<dbReference type="Pfam" id="PF09331">
    <property type="entry name" value="DUF1985"/>
    <property type="match status" value="1"/>
</dbReference>
<feature type="domain" description="DUF1985" evidence="2">
    <location>
        <begin position="17"/>
        <end position="145"/>
    </location>
</feature>
<gene>
    <name evidence="3" type="ORF">V5N11_005947</name>
</gene>
<feature type="compositionally biased region" description="Pro residues" evidence="1">
    <location>
        <begin position="492"/>
        <end position="538"/>
    </location>
</feature>
<keyword evidence="4" id="KW-1185">Reference proteome</keyword>
<name>A0ABD0ZPJ1_CARAN</name>
<accession>A0ABD0ZPJ1</accession>
<evidence type="ECO:0000256" key="1">
    <source>
        <dbReference type="SAM" id="MobiDB-lite"/>
    </source>
</evidence>
<feature type="region of interest" description="Disordered" evidence="1">
    <location>
        <begin position="594"/>
        <end position="626"/>
    </location>
</feature>
<dbReference type="Proteomes" id="UP001558713">
    <property type="component" value="Unassembled WGS sequence"/>
</dbReference>
<sequence length="626" mass="70261">MPREKNRKLMGMWMLILRTACLKRRKEWWFVVNGVPVRYSIREHALISGLNCKDYPKDGDNIGSFDFVQRQFKRKNKIFLSEVEKKLKTMLACEDRLHMAVLYLLGSIIKMKAKVPSAIEPFILRIVDDLEVCKSYPWGRYTFEHCSDEIHKLLMSLKGEVKEKVSLTFPAFIIPLEILAFEAVDALKVRYREDFRSSHGCPRMCQKSFKDTGMKGYPITDINETLGETKEICSILKPTADEERLLDCIWDENFPVDYPDAVAEGMTAHLNAGGSIFWENLYERDVSARVVEEVAVEAEEVEEHPSNVQRVKPRNVFLPRDIFRELKKLMDVGFSHSHKMMKVIDEKVSLIGEKVKVLEYDVKNLQKEKKRLERTDFEDFGYDYGYMGGDDSMRSGPVDVDAGMGSGHVDVDTGIGSRVVDGDVEMGSREADGDAEMGEAAHPSPAEVAPAQPSPPQVTPAHPSPAEVAPAQPSPPQVTPAHPSPAEVAPAQPSPPQVTPAQPSPPQVTPAQPSPPQVTPAQPSPPQVTPAQPSPPRVTPAQRSFPEIVPSEFSILRCGPVSGPLPFGSTEPLKPIFKRTKMLARKSVRNCGLSKFRKSPFTEEKKKKQEKEKKKLEKEKTKRRKV</sequence>
<evidence type="ECO:0000313" key="4">
    <source>
        <dbReference type="Proteomes" id="UP001558713"/>
    </source>
</evidence>
<dbReference type="EMBL" id="JBANAX010000922">
    <property type="protein sequence ID" value="KAL1188521.1"/>
    <property type="molecule type" value="Genomic_DNA"/>
</dbReference>
<comment type="caution">
    <text evidence="3">The sequence shown here is derived from an EMBL/GenBank/DDBJ whole genome shotgun (WGS) entry which is preliminary data.</text>
</comment>
<dbReference type="InterPro" id="IPR015410">
    <property type="entry name" value="DUF1985"/>
</dbReference>
<dbReference type="PANTHER" id="PTHR48449:SF1">
    <property type="entry name" value="DUF1985 DOMAIN-CONTAINING PROTEIN"/>
    <property type="match status" value="1"/>
</dbReference>
<evidence type="ECO:0000313" key="3">
    <source>
        <dbReference type="EMBL" id="KAL1188521.1"/>
    </source>
</evidence>
<protein>
    <recommendedName>
        <fullName evidence="2">DUF1985 domain-containing protein</fullName>
    </recommendedName>
</protein>
<proteinExistence type="predicted"/>
<reference evidence="3 4" key="1">
    <citation type="submission" date="2024-04" db="EMBL/GenBank/DDBJ databases">
        <title>Genome assembly C_amara_ONT_v2.</title>
        <authorList>
            <person name="Yant L."/>
            <person name="Moore C."/>
            <person name="Slenker M."/>
        </authorList>
    </citation>
    <scope>NUCLEOTIDE SEQUENCE [LARGE SCALE GENOMIC DNA]</scope>
    <source>
        <tissue evidence="3">Leaf</tissue>
    </source>
</reference>
<evidence type="ECO:0000259" key="2">
    <source>
        <dbReference type="Pfam" id="PF09331"/>
    </source>
</evidence>
<organism evidence="3 4">
    <name type="scientific">Cardamine amara subsp. amara</name>
    <dbReference type="NCBI Taxonomy" id="228776"/>
    <lineage>
        <taxon>Eukaryota</taxon>
        <taxon>Viridiplantae</taxon>
        <taxon>Streptophyta</taxon>
        <taxon>Embryophyta</taxon>
        <taxon>Tracheophyta</taxon>
        <taxon>Spermatophyta</taxon>
        <taxon>Magnoliopsida</taxon>
        <taxon>eudicotyledons</taxon>
        <taxon>Gunneridae</taxon>
        <taxon>Pentapetalae</taxon>
        <taxon>rosids</taxon>
        <taxon>malvids</taxon>
        <taxon>Brassicales</taxon>
        <taxon>Brassicaceae</taxon>
        <taxon>Cardamineae</taxon>
        <taxon>Cardamine</taxon>
    </lineage>
</organism>
<dbReference type="AlphaFoldDB" id="A0ABD0ZPJ1"/>
<feature type="region of interest" description="Disordered" evidence="1">
    <location>
        <begin position="408"/>
        <end position="546"/>
    </location>
</feature>